<sequence length="59" mass="6481">MDCQISESQYGGPVIHTELQTVRSRAEGAQQLADDRGNGVRDPAAEKRVLWSENAPGER</sequence>
<accession>A0A0E9PQC4</accession>
<name>A0A0E9PQC4_ANGAN</name>
<proteinExistence type="predicted"/>
<evidence type="ECO:0000313" key="2">
    <source>
        <dbReference type="EMBL" id="JAH06487.1"/>
    </source>
</evidence>
<feature type="compositionally biased region" description="Basic and acidic residues" evidence="1">
    <location>
        <begin position="33"/>
        <end position="59"/>
    </location>
</feature>
<dbReference type="EMBL" id="GBXM01102090">
    <property type="protein sequence ID" value="JAH06487.1"/>
    <property type="molecule type" value="Transcribed_RNA"/>
</dbReference>
<protein>
    <submittedName>
        <fullName evidence="2">Uncharacterized protein</fullName>
    </submittedName>
</protein>
<dbReference type="AlphaFoldDB" id="A0A0E9PQC4"/>
<feature type="region of interest" description="Disordered" evidence="1">
    <location>
        <begin position="23"/>
        <end position="59"/>
    </location>
</feature>
<reference evidence="2" key="2">
    <citation type="journal article" date="2015" name="Fish Shellfish Immunol.">
        <title>Early steps in the European eel (Anguilla anguilla)-Vibrio vulnificus interaction in the gills: Role of the RtxA13 toxin.</title>
        <authorList>
            <person name="Callol A."/>
            <person name="Pajuelo D."/>
            <person name="Ebbesson L."/>
            <person name="Teles M."/>
            <person name="MacKenzie S."/>
            <person name="Amaro C."/>
        </authorList>
    </citation>
    <scope>NUCLEOTIDE SEQUENCE</scope>
</reference>
<organism evidence="2">
    <name type="scientific">Anguilla anguilla</name>
    <name type="common">European freshwater eel</name>
    <name type="synonym">Muraena anguilla</name>
    <dbReference type="NCBI Taxonomy" id="7936"/>
    <lineage>
        <taxon>Eukaryota</taxon>
        <taxon>Metazoa</taxon>
        <taxon>Chordata</taxon>
        <taxon>Craniata</taxon>
        <taxon>Vertebrata</taxon>
        <taxon>Euteleostomi</taxon>
        <taxon>Actinopterygii</taxon>
        <taxon>Neopterygii</taxon>
        <taxon>Teleostei</taxon>
        <taxon>Anguilliformes</taxon>
        <taxon>Anguillidae</taxon>
        <taxon>Anguilla</taxon>
    </lineage>
</organism>
<evidence type="ECO:0000256" key="1">
    <source>
        <dbReference type="SAM" id="MobiDB-lite"/>
    </source>
</evidence>
<reference evidence="2" key="1">
    <citation type="submission" date="2014-11" db="EMBL/GenBank/DDBJ databases">
        <authorList>
            <person name="Amaro Gonzalez C."/>
        </authorList>
    </citation>
    <scope>NUCLEOTIDE SEQUENCE</scope>
</reference>